<sequence length="582" mass="66672">MSNNIKFNTTEDSNEWINLIEDVIAKKYFKYHEFKNFNNIQEIGSGTFGSVYRANWKNSDKYFALKSFFHLNNFAAKIYLLKLILQSEVDFHDNIIRFMELQLQIKKFGLNLALQLAHAVLCLHDKGIVHRDLHSNNVLVCQNTVKLADFGLSKRIEESFNLQSKLFGVIPYVDPKIFVKRRNNNSDQIKAYSLNKKSDVYSIGILLWEISSGRPPFCNEQYNISLAMKILQGLREEPIPNTLEEYIKAYTDCWNEEPNNRPTINQVIIKLKSILPKLSHISNNDMGVKNIIRTANEVISTVPSTSYEDNFNTIADKIIKEIRYKCYGQGQEYQETLNYLNRQAIMPQEIFNWLLNQHASKYINLLGIFYYLGIGTNKNKQKTFKLIQRAANLGDKFAQYNLGCCYQYRFEGIGTSIDKKKAFELFQKAANLGSNLVKSFLGVCYRHGAANLGNYSSKSWLGFCYQHGHGVEKDLYKAFEFYKESAEGECPDGINNLGSCYLCGIGTSVDKKKAFELFQRAANLENSTAQYDLAYMYEIGDGVVKDTKQASYWYEKSAEQGNEGAQNKLESLNIGSSRCSQS</sequence>
<dbReference type="InterPro" id="IPR017441">
    <property type="entry name" value="Protein_kinase_ATP_BS"/>
</dbReference>
<dbReference type="Gene3D" id="1.10.510.10">
    <property type="entry name" value="Transferase(Phosphotransferase) domain 1"/>
    <property type="match status" value="1"/>
</dbReference>
<dbReference type="PROSITE" id="PS50011">
    <property type="entry name" value="PROTEIN_KINASE_DOM"/>
    <property type="match status" value="1"/>
</dbReference>
<dbReference type="SUPFAM" id="SSF56112">
    <property type="entry name" value="Protein kinase-like (PK-like)"/>
    <property type="match status" value="1"/>
</dbReference>
<dbReference type="SMART" id="SM00671">
    <property type="entry name" value="SEL1"/>
    <property type="match status" value="5"/>
</dbReference>
<dbReference type="Proteomes" id="UP000615446">
    <property type="component" value="Unassembled WGS sequence"/>
</dbReference>
<dbReference type="InterPro" id="IPR011990">
    <property type="entry name" value="TPR-like_helical_dom_sf"/>
</dbReference>
<keyword evidence="2" id="KW-0547">Nucleotide-binding</keyword>
<keyword evidence="5" id="KW-0418">Kinase</keyword>
<feature type="binding site" evidence="2">
    <location>
        <position position="66"/>
    </location>
    <ligand>
        <name>ATP</name>
        <dbReference type="ChEBI" id="CHEBI:30616"/>
    </ligand>
</feature>
<evidence type="ECO:0000256" key="3">
    <source>
        <dbReference type="SAM" id="MobiDB-lite"/>
    </source>
</evidence>
<name>A0A8H3LFZ7_9GLOM</name>
<proteinExistence type="inferred from homology"/>
<dbReference type="InterPro" id="IPR050767">
    <property type="entry name" value="Sel1_AlgK"/>
</dbReference>
<dbReference type="AlphaFoldDB" id="A0A8H3LFZ7"/>
<gene>
    <name evidence="5" type="ORF">RCL2_001270500</name>
</gene>
<dbReference type="SUPFAM" id="SSF81901">
    <property type="entry name" value="HCP-like"/>
    <property type="match status" value="2"/>
</dbReference>
<dbReference type="Gene3D" id="1.25.40.10">
    <property type="entry name" value="Tetratricopeptide repeat domain"/>
    <property type="match status" value="2"/>
</dbReference>
<dbReference type="OrthoDB" id="346907at2759"/>
<dbReference type="Pfam" id="PF08238">
    <property type="entry name" value="Sel1"/>
    <property type="match status" value="5"/>
</dbReference>
<dbReference type="Gene3D" id="3.30.200.20">
    <property type="entry name" value="Phosphorylase Kinase, domain 1"/>
    <property type="match status" value="1"/>
</dbReference>
<dbReference type="Pfam" id="PF07714">
    <property type="entry name" value="PK_Tyr_Ser-Thr"/>
    <property type="match status" value="1"/>
</dbReference>
<evidence type="ECO:0000259" key="4">
    <source>
        <dbReference type="PROSITE" id="PS50011"/>
    </source>
</evidence>
<dbReference type="InterPro" id="IPR000719">
    <property type="entry name" value="Prot_kinase_dom"/>
</dbReference>
<evidence type="ECO:0000313" key="5">
    <source>
        <dbReference type="EMBL" id="GES85600.1"/>
    </source>
</evidence>
<organism evidence="5 6">
    <name type="scientific">Rhizophagus clarus</name>
    <dbReference type="NCBI Taxonomy" id="94130"/>
    <lineage>
        <taxon>Eukaryota</taxon>
        <taxon>Fungi</taxon>
        <taxon>Fungi incertae sedis</taxon>
        <taxon>Mucoromycota</taxon>
        <taxon>Glomeromycotina</taxon>
        <taxon>Glomeromycetes</taxon>
        <taxon>Glomerales</taxon>
        <taxon>Glomeraceae</taxon>
        <taxon>Rhizophagus</taxon>
    </lineage>
</organism>
<dbReference type="GO" id="GO:0004672">
    <property type="term" value="F:protein kinase activity"/>
    <property type="evidence" value="ECO:0007669"/>
    <property type="project" value="InterPro"/>
</dbReference>
<evidence type="ECO:0000256" key="1">
    <source>
        <dbReference type="ARBA" id="ARBA00038101"/>
    </source>
</evidence>
<dbReference type="EMBL" id="BLAL01000156">
    <property type="protein sequence ID" value="GES85600.1"/>
    <property type="molecule type" value="Genomic_DNA"/>
</dbReference>
<dbReference type="PANTHER" id="PTHR11102:SF160">
    <property type="entry name" value="ERAD-ASSOCIATED E3 UBIQUITIN-PROTEIN LIGASE COMPONENT HRD3"/>
    <property type="match status" value="1"/>
</dbReference>
<comment type="caution">
    <text evidence="5">The sequence shown here is derived from an EMBL/GenBank/DDBJ whole genome shotgun (WGS) entry which is preliminary data.</text>
</comment>
<protein>
    <submittedName>
        <fullName evidence="5">Kinase-like domain-containing protein</fullName>
    </submittedName>
</protein>
<feature type="region of interest" description="Disordered" evidence="3">
    <location>
        <begin position="560"/>
        <end position="582"/>
    </location>
</feature>
<dbReference type="GO" id="GO:0005524">
    <property type="term" value="F:ATP binding"/>
    <property type="evidence" value="ECO:0007669"/>
    <property type="project" value="UniProtKB-UniRule"/>
</dbReference>
<dbReference type="InterPro" id="IPR006597">
    <property type="entry name" value="Sel1-like"/>
</dbReference>
<dbReference type="InterPro" id="IPR011009">
    <property type="entry name" value="Kinase-like_dom_sf"/>
</dbReference>
<dbReference type="PROSITE" id="PS00107">
    <property type="entry name" value="PROTEIN_KINASE_ATP"/>
    <property type="match status" value="1"/>
</dbReference>
<comment type="similarity">
    <text evidence="1">Belongs to the sel-1 family.</text>
</comment>
<reference evidence="5" key="1">
    <citation type="submission" date="2019-10" db="EMBL/GenBank/DDBJ databases">
        <title>Conservation and host-specific expression of non-tandemly repeated heterogenous ribosome RNA gene in arbuscular mycorrhizal fungi.</title>
        <authorList>
            <person name="Maeda T."/>
            <person name="Kobayashi Y."/>
            <person name="Nakagawa T."/>
            <person name="Ezawa T."/>
            <person name="Yamaguchi K."/>
            <person name="Bino T."/>
            <person name="Nishimoto Y."/>
            <person name="Shigenobu S."/>
            <person name="Kawaguchi M."/>
        </authorList>
    </citation>
    <scope>NUCLEOTIDE SEQUENCE</scope>
    <source>
        <strain evidence="5">HR1</strain>
    </source>
</reference>
<evidence type="ECO:0000256" key="2">
    <source>
        <dbReference type="PROSITE-ProRule" id="PRU10141"/>
    </source>
</evidence>
<feature type="domain" description="Protein kinase" evidence="4">
    <location>
        <begin position="37"/>
        <end position="275"/>
    </location>
</feature>
<keyword evidence="5" id="KW-0808">Transferase</keyword>
<keyword evidence="2" id="KW-0067">ATP-binding</keyword>
<accession>A0A8H3LFZ7</accession>
<evidence type="ECO:0000313" key="6">
    <source>
        <dbReference type="Proteomes" id="UP000615446"/>
    </source>
</evidence>
<dbReference type="PANTHER" id="PTHR11102">
    <property type="entry name" value="SEL-1-LIKE PROTEIN"/>
    <property type="match status" value="1"/>
</dbReference>
<dbReference type="InterPro" id="IPR001245">
    <property type="entry name" value="Ser-Thr/Tyr_kinase_cat_dom"/>
</dbReference>